<accession>A0A2P6TWX7</accession>
<dbReference type="Proteomes" id="UP000239899">
    <property type="component" value="Unassembled WGS sequence"/>
</dbReference>
<evidence type="ECO:0000313" key="3">
    <source>
        <dbReference type="Proteomes" id="UP000239899"/>
    </source>
</evidence>
<feature type="region of interest" description="Disordered" evidence="1">
    <location>
        <begin position="86"/>
        <end position="118"/>
    </location>
</feature>
<feature type="region of interest" description="Disordered" evidence="1">
    <location>
        <begin position="36"/>
        <end position="69"/>
    </location>
</feature>
<reference evidence="2 3" key="1">
    <citation type="journal article" date="2018" name="Plant J.">
        <title>Genome sequences of Chlorella sorokiniana UTEX 1602 and Micractinium conductrix SAG 241.80: implications to maltose excretion by a green alga.</title>
        <authorList>
            <person name="Arriola M.B."/>
            <person name="Velmurugan N."/>
            <person name="Zhang Y."/>
            <person name="Plunkett M.H."/>
            <person name="Hondzo H."/>
            <person name="Barney B.M."/>
        </authorList>
    </citation>
    <scope>NUCLEOTIDE SEQUENCE [LARGE SCALE GENOMIC DNA]</scope>
    <source>
        <strain evidence="3">UTEX 1602</strain>
    </source>
</reference>
<feature type="compositionally biased region" description="Polar residues" evidence="1">
    <location>
        <begin position="56"/>
        <end position="67"/>
    </location>
</feature>
<sequence>MERRKSDVHVTFKRKRLSDLGKDAYAASATQLESVAPTQLDGAAPPPLLPPLLPSCTAQSPSEQQGWGMQREASYFASLDSEQLLETTSRQTTPAASRADSPGGPAAPLQPLWCPSTAPQHGDADLAAVITQQLAATQHTPCSEEIQRHWPHVQERYREYRRCMAEQQLSPVRLRDFFKHSDERGVPAL</sequence>
<evidence type="ECO:0000313" key="2">
    <source>
        <dbReference type="EMBL" id="PRW58566.1"/>
    </source>
</evidence>
<protein>
    <submittedName>
        <fullName evidence="2">Uncharacterized protein</fullName>
    </submittedName>
</protein>
<feature type="compositionally biased region" description="Pro residues" evidence="1">
    <location>
        <begin position="44"/>
        <end position="53"/>
    </location>
</feature>
<comment type="caution">
    <text evidence="2">The sequence shown here is derived from an EMBL/GenBank/DDBJ whole genome shotgun (WGS) entry which is preliminary data.</text>
</comment>
<feature type="compositionally biased region" description="Polar residues" evidence="1">
    <location>
        <begin position="86"/>
        <end position="95"/>
    </location>
</feature>
<proteinExistence type="predicted"/>
<dbReference type="EMBL" id="LHPG02000005">
    <property type="protein sequence ID" value="PRW58566.1"/>
    <property type="molecule type" value="Genomic_DNA"/>
</dbReference>
<evidence type="ECO:0000256" key="1">
    <source>
        <dbReference type="SAM" id="MobiDB-lite"/>
    </source>
</evidence>
<dbReference type="AlphaFoldDB" id="A0A2P6TWX7"/>
<dbReference type="OrthoDB" id="10384366at2759"/>
<organism evidence="2 3">
    <name type="scientific">Chlorella sorokiniana</name>
    <name type="common">Freshwater green alga</name>
    <dbReference type="NCBI Taxonomy" id="3076"/>
    <lineage>
        <taxon>Eukaryota</taxon>
        <taxon>Viridiplantae</taxon>
        <taxon>Chlorophyta</taxon>
        <taxon>core chlorophytes</taxon>
        <taxon>Trebouxiophyceae</taxon>
        <taxon>Chlorellales</taxon>
        <taxon>Chlorellaceae</taxon>
        <taxon>Chlorella clade</taxon>
        <taxon>Chlorella</taxon>
    </lineage>
</organism>
<gene>
    <name evidence="2" type="ORF">C2E21_2749</name>
</gene>
<name>A0A2P6TWX7_CHLSO</name>
<keyword evidence="3" id="KW-1185">Reference proteome</keyword>